<evidence type="ECO:0000259" key="3">
    <source>
        <dbReference type="Pfam" id="PF03732"/>
    </source>
</evidence>
<dbReference type="Proteomes" id="UP000188268">
    <property type="component" value="Unassembled WGS sequence"/>
</dbReference>
<dbReference type="Gramene" id="OMO57945">
    <property type="protein sequence ID" value="OMO57945"/>
    <property type="gene ID" value="CCACVL1_25644"/>
</dbReference>
<dbReference type="PANTHER" id="PTHR32108:SF9">
    <property type="entry name" value="REVERSE TRANSCRIPTASE RNASE H-LIKE DOMAIN-CONTAINING PROTEIN"/>
    <property type="match status" value="1"/>
</dbReference>
<organism evidence="4 5">
    <name type="scientific">Corchorus capsularis</name>
    <name type="common">Jute</name>
    <dbReference type="NCBI Taxonomy" id="210143"/>
    <lineage>
        <taxon>Eukaryota</taxon>
        <taxon>Viridiplantae</taxon>
        <taxon>Streptophyta</taxon>
        <taxon>Embryophyta</taxon>
        <taxon>Tracheophyta</taxon>
        <taxon>Spermatophyta</taxon>
        <taxon>Magnoliopsida</taxon>
        <taxon>eudicotyledons</taxon>
        <taxon>Gunneridae</taxon>
        <taxon>Pentapetalae</taxon>
        <taxon>rosids</taxon>
        <taxon>malvids</taxon>
        <taxon>Malvales</taxon>
        <taxon>Malvaceae</taxon>
        <taxon>Grewioideae</taxon>
        <taxon>Apeibeae</taxon>
        <taxon>Corchorus</taxon>
    </lineage>
</organism>
<feature type="domain" description="Retrotransposon gag" evidence="3">
    <location>
        <begin position="534"/>
        <end position="615"/>
    </location>
</feature>
<proteinExistence type="predicted"/>
<keyword evidence="5" id="KW-1185">Reference proteome</keyword>
<dbReference type="OrthoDB" id="1747832at2759"/>
<feature type="region of interest" description="Disordered" evidence="2">
    <location>
        <begin position="935"/>
        <end position="994"/>
    </location>
</feature>
<gene>
    <name evidence="4" type="ORF">CCACVL1_25644</name>
</gene>
<protein>
    <submittedName>
        <fullName evidence="4">Retrotransposon gag protein</fullName>
    </submittedName>
</protein>
<feature type="compositionally biased region" description="Basic and acidic residues" evidence="2">
    <location>
        <begin position="977"/>
        <end position="994"/>
    </location>
</feature>
<dbReference type="EMBL" id="AWWV01014271">
    <property type="protein sequence ID" value="OMO57945.1"/>
    <property type="molecule type" value="Genomic_DNA"/>
</dbReference>
<name>A0A1R3GIM9_COCAP</name>
<feature type="coiled-coil region" evidence="1">
    <location>
        <begin position="113"/>
        <end position="203"/>
    </location>
</feature>
<dbReference type="PANTHER" id="PTHR32108">
    <property type="entry name" value="DNA-DIRECTED RNA POLYMERASE SUBUNIT ALPHA"/>
    <property type="match status" value="1"/>
</dbReference>
<keyword evidence="1" id="KW-0175">Coiled coil</keyword>
<dbReference type="AlphaFoldDB" id="A0A1R3GIM9"/>
<evidence type="ECO:0000313" key="4">
    <source>
        <dbReference type="EMBL" id="OMO57945.1"/>
    </source>
</evidence>
<comment type="caution">
    <text evidence="4">The sequence shown here is derived from an EMBL/GenBank/DDBJ whole genome shotgun (WGS) entry which is preliminary data.</text>
</comment>
<feature type="coiled-coil region" evidence="1">
    <location>
        <begin position="303"/>
        <end position="330"/>
    </location>
</feature>
<feature type="coiled-coil region" evidence="1">
    <location>
        <begin position="21"/>
        <end position="80"/>
    </location>
</feature>
<evidence type="ECO:0000313" key="5">
    <source>
        <dbReference type="Proteomes" id="UP000188268"/>
    </source>
</evidence>
<accession>A0A1R3GIM9</accession>
<dbReference type="InterPro" id="IPR005162">
    <property type="entry name" value="Retrotrans_gag_dom"/>
</dbReference>
<evidence type="ECO:0000256" key="2">
    <source>
        <dbReference type="SAM" id="MobiDB-lite"/>
    </source>
</evidence>
<dbReference type="OMA" id="THEYHYP"/>
<evidence type="ECO:0000256" key="1">
    <source>
        <dbReference type="SAM" id="Coils"/>
    </source>
</evidence>
<reference evidence="4 5" key="1">
    <citation type="submission" date="2013-09" db="EMBL/GenBank/DDBJ databases">
        <title>Corchorus capsularis genome sequencing.</title>
        <authorList>
            <person name="Alam M."/>
            <person name="Haque M.S."/>
            <person name="Islam M.S."/>
            <person name="Emdad E.M."/>
            <person name="Islam M.M."/>
            <person name="Ahmed B."/>
            <person name="Halim A."/>
            <person name="Hossen Q.M.M."/>
            <person name="Hossain M.Z."/>
            <person name="Ahmed R."/>
            <person name="Khan M.M."/>
            <person name="Islam R."/>
            <person name="Rashid M.M."/>
            <person name="Khan S.A."/>
            <person name="Rahman M.S."/>
            <person name="Alam M."/>
        </authorList>
    </citation>
    <scope>NUCLEOTIDE SEQUENCE [LARGE SCALE GENOMIC DNA]</scope>
    <source>
        <strain evidence="5">cv. CVL-1</strain>
        <tissue evidence="4">Whole seedling</tissue>
    </source>
</reference>
<sequence>MEDIVMKLTMQLERERNGTEAQRIAEVNRMLMLRIEEAEKRAEEMSTRCKEAEEEARGERKLKEKAIARHQELKKEFKAECKERTSLAKKNKAAKIANSYLMEKLDFERGESYVRAVQRVQTLDRRLKRARKEKENVQDELRAEKIKTEAAKAAKAQAEATVEFHKKAAKINQEEYGKVMGTLKKLEEECATLRAQNWTLQDQEFFQKKAYDQRCKQIRFLLDQIRVGLLQVEDTRDQAKGVLPCLAPFGQRLQSVADALEDTVSKCDEALAYFRQFVLKIAPPRKIYQRTQQYNTRSQTKKMGDQTAEIQQLREEMSRRDEEARRREETINAKMDRMMELITAMTSATPGSSGTAQTTEAENVPGVTVSTTQVNVPILSSSQIDLPIPPPGSLPLPTMGRSNLPSGQYTHPNMSSTVFEPSPHTILPFSRGGKLAQEEVPVDFKVEEDPRKLIEESTEKLWGRIEEKFKGIGGQQAYFKGVDKVALVTDLVLPAKFKVPEFEKFDGTKSPEDHVNTYVRQMQPYCSDDMLMDYFQRSLAGSSFKWYNRIDPSQVKTWNDMANAFIAQYHYIDELAPTREILHSMKRKLRETIKEYGQRFKDMALEVDPLMKDTEVGNILLKTLPKEYFRELYQAATDSFTRLIIAGEAYEAGLRAGVFEEAENKGHAKKKEGDTHEYHYPHDGNISSTTGTPFNPRLVNTGTSAIQASTEKAGPTRESVPIDPIPYTYTELLPQLLQQNLVQRLPYMYPLKPPLPVWYNPKAHCDFHSGAEGHATEDCLKLKYVVQDLVKSGKLRFGNAVPTSQGQGQENTQVTMVDRGEVLRRMVSEVATPFGVVFKALTKAEMIETGEFGNGDHEELEKKEEEIGVVLEECNHPRQPFIPRLIQPFILRPPTVLPPHLQAPCLVVIPPRPFSYEKDCQVPWKYDCSYTVPQGDEDSANITGVGGMTRSGRIYSPEDKGKSVPLETGGEKSQSPGERKEGTAERTVVRKEKR</sequence>
<dbReference type="Pfam" id="PF03732">
    <property type="entry name" value="Retrotrans_gag"/>
    <property type="match status" value="1"/>
</dbReference>